<feature type="region of interest" description="Disordered" evidence="1">
    <location>
        <begin position="147"/>
        <end position="280"/>
    </location>
</feature>
<reference evidence="2" key="2">
    <citation type="submission" date="2023-06" db="EMBL/GenBank/DDBJ databases">
        <authorList>
            <consortium name="Lawrence Berkeley National Laboratory"/>
            <person name="Haridas S."/>
            <person name="Hensen N."/>
            <person name="Bonometti L."/>
            <person name="Westerberg I."/>
            <person name="Brannstrom I.O."/>
            <person name="Guillou S."/>
            <person name="Cros-Aarteil S."/>
            <person name="Calhoun S."/>
            <person name="Kuo A."/>
            <person name="Mondo S."/>
            <person name="Pangilinan J."/>
            <person name="Riley R."/>
            <person name="Labutti K."/>
            <person name="Andreopoulos B."/>
            <person name="Lipzen A."/>
            <person name="Chen C."/>
            <person name="Yanf M."/>
            <person name="Daum C."/>
            <person name="Ng V."/>
            <person name="Clum A."/>
            <person name="Steindorff A."/>
            <person name="Ohm R."/>
            <person name="Martin F."/>
            <person name="Silar P."/>
            <person name="Natvig D."/>
            <person name="Lalanne C."/>
            <person name="Gautier V."/>
            <person name="Ament-Velasquez S.L."/>
            <person name="Kruys A."/>
            <person name="Hutchinson M.I."/>
            <person name="Powell A.J."/>
            <person name="Barry K."/>
            <person name="Miller A.N."/>
            <person name="Grigoriev I.V."/>
            <person name="Debuchy R."/>
            <person name="Gladieux P."/>
            <person name="Thoren M.H."/>
            <person name="Johannesson H."/>
        </authorList>
    </citation>
    <scope>NUCLEOTIDE SEQUENCE</scope>
    <source>
        <strain evidence="2">CBS 314.62</strain>
    </source>
</reference>
<name>A0AAE0XKS1_9PEZI</name>
<feature type="compositionally biased region" description="Polar residues" evidence="1">
    <location>
        <begin position="358"/>
        <end position="367"/>
    </location>
</feature>
<proteinExistence type="predicted"/>
<dbReference type="AlphaFoldDB" id="A0AAE0XKS1"/>
<feature type="compositionally biased region" description="Polar residues" evidence="1">
    <location>
        <begin position="374"/>
        <end position="384"/>
    </location>
</feature>
<feature type="region of interest" description="Disordered" evidence="1">
    <location>
        <begin position="1"/>
        <end position="85"/>
    </location>
</feature>
<feature type="compositionally biased region" description="Polar residues" evidence="1">
    <location>
        <begin position="396"/>
        <end position="412"/>
    </location>
</feature>
<reference evidence="2" key="1">
    <citation type="journal article" date="2023" name="Mol. Phylogenet. Evol.">
        <title>Genome-scale phylogeny and comparative genomics of the fungal order Sordariales.</title>
        <authorList>
            <person name="Hensen N."/>
            <person name="Bonometti L."/>
            <person name="Westerberg I."/>
            <person name="Brannstrom I.O."/>
            <person name="Guillou S."/>
            <person name="Cros-Aarteil S."/>
            <person name="Calhoun S."/>
            <person name="Haridas S."/>
            <person name="Kuo A."/>
            <person name="Mondo S."/>
            <person name="Pangilinan J."/>
            <person name="Riley R."/>
            <person name="LaButti K."/>
            <person name="Andreopoulos B."/>
            <person name="Lipzen A."/>
            <person name="Chen C."/>
            <person name="Yan M."/>
            <person name="Daum C."/>
            <person name="Ng V."/>
            <person name="Clum A."/>
            <person name="Steindorff A."/>
            <person name="Ohm R.A."/>
            <person name="Martin F."/>
            <person name="Silar P."/>
            <person name="Natvig D.O."/>
            <person name="Lalanne C."/>
            <person name="Gautier V."/>
            <person name="Ament-Velasquez S.L."/>
            <person name="Kruys A."/>
            <person name="Hutchinson M.I."/>
            <person name="Powell A.J."/>
            <person name="Barry K."/>
            <person name="Miller A.N."/>
            <person name="Grigoriev I.V."/>
            <person name="Debuchy R."/>
            <person name="Gladieux P."/>
            <person name="Hiltunen Thoren M."/>
            <person name="Johannesson H."/>
        </authorList>
    </citation>
    <scope>NUCLEOTIDE SEQUENCE</scope>
    <source>
        <strain evidence="2">CBS 314.62</strain>
    </source>
</reference>
<feature type="compositionally biased region" description="Polar residues" evidence="1">
    <location>
        <begin position="270"/>
        <end position="280"/>
    </location>
</feature>
<evidence type="ECO:0000313" key="2">
    <source>
        <dbReference type="EMBL" id="KAK3695252.1"/>
    </source>
</evidence>
<accession>A0AAE0XKS1</accession>
<feature type="compositionally biased region" description="Acidic residues" evidence="1">
    <location>
        <begin position="323"/>
        <end position="335"/>
    </location>
</feature>
<comment type="caution">
    <text evidence="2">The sequence shown here is derived from an EMBL/GenBank/DDBJ whole genome shotgun (WGS) entry which is preliminary data.</text>
</comment>
<dbReference type="EMBL" id="JAULSO010000001">
    <property type="protein sequence ID" value="KAK3695252.1"/>
    <property type="molecule type" value="Genomic_DNA"/>
</dbReference>
<evidence type="ECO:0000256" key="1">
    <source>
        <dbReference type="SAM" id="MobiDB-lite"/>
    </source>
</evidence>
<organism evidence="2 3">
    <name type="scientific">Podospora appendiculata</name>
    <dbReference type="NCBI Taxonomy" id="314037"/>
    <lineage>
        <taxon>Eukaryota</taxon>
        <taxon>Fungi</taxon>
        <taxon>Dikarya</taxon>
        <taxon>Ascomycota</taxon>
        <taxon>Pezizomycotina</taxon>
        <taxon>Sordariomycetes</taxon>
        <taxon>Sordariomycetidae</taxon>
        <taxon>Sordariales</taxon>
        <taxon>Podosporaceae</taxon>
        <taxon>Podospora</taxon>
    </lineage>
</organism>
<feature type="compositionally biased region" description="Basic and acidic residues" evidence="1">
    <location>
        <begin position="1"/>
        <end position="20"/>
    </location>
</feature>
<gene>
    <name evidence="2" type="ORF">B0T22DRAFT_99932</name>
</gene>
<feature type="region of interest" description="Disordered" evidence="1">
    <location>
        <begin position="307"/>
        <end position="421"/>
    </location>
</feature>
<evidence type="ECO:0000313" key="3">
    <source>
        <dbReference type="Proteomes" id="UP001270362"/>
    </source>
</evidence>
<feature type="compositionally biased region" description="Polar residues" evidence="1">
    <location>
        <begin position="211"/>
        <end position="257"/>
    </location>
</feature>
<protein>
    <submittedName>
        <fullName evidence="2">Uncharacterized protein</fullName>
    </submittedName>
</protein>
<keyword evidence="3" id="KW-1185">Reference proteome</keyword>
<sequence length="631" mass="70492">MDTNGDDRPPRDESPDDRKGGPSAPERQVNDVPARPSPSFGTVERSGKEEAEAEAETEAGSPSPQPGGHGSPGKSASSQESLRSHNEWVPRFGKVQKCDFCSERSKGILYRCSKCSLHICETCATEGKWKGDNRHFIDSEVQNWDLQRPARTTTASRASKRSRSASVRGTSIISPPIEPDSPPIDNATIHVPKRPRREQAALSNDHAASPNPRSATSSRSGQNLSPASPHQTAQPRDTEGLRTNSGHDALSNGAQNNRQRDNDVDEMASPSIQPASQQFSHSNIYTAAASRPSVRASAAMALERINKPIRPLRMPRQPRCPMGDDDEQEDEEPDKDEYTPASRNQASTEPPHPRRPSRSLNTSQPSRNYAADNLASSIEQSSRAPYQARARAPESTPLQANTAGYSQAQQPRPRSFLPPSRERSISGIYQQIFGGEPPNLDHIITTPIPESWEGPWLIQPIQPVHQPRVAPLGPDPSPFNLHPQPRTHEPSEHEIHSQRVFEATTQFRPIPPTPRGYQTYSFNYVPRHSRESTPTARTTPRWSAHNEFTAEQLQVLRNDRMLLDQMREAWNENPEILRIRNQGGGGDMEALQTLWDVFEVRRNRVTVHYFSQAIRWFVEHRNLVNGVYSLE</sequence>
<dbReference type="Proteomes" id="UP001270362">
    <property type="component" value="Unassembled WGS sequence"/>
</dbReference>